<dbReference type="HOGENOM" id="CLU_2983466_0_0_9"/>
<evidence type="ECO:0000256" key="1">
    <source>
        <dbReference type="SAM" id="MobiDB-lite"/>
    </source>
</evidence>
<name>C0DC50_9FIRM</name>
<reference evidence="2 3" key="1">
    <citation type="submission" date="2009-01" db="EMBL/GenBank/DDBJ databases">
        <authorList>
            <person name="Fulton L."/>
            <person name="Clifton S."/>
            <person name="Fulton B."/>
            <person name="Xu J."/>
            <person name="Minx P."/>
            <person name="Pepin K.H."/>
            <person name="Johnson M."/>
            <person name="Bhonagiri V."/>
            <person name="Nash W.E."/>
            <person name="Mardis E.R."/>
            <person name="Wilson R.K."/>
        </authorList>
    </citation>
    <scope>NUCLEOTIDE SEQUENCE [LARGE SCALE GENOMIC DNA]</scope>
    <source>
        <strain evidence="2 3">DSM 15981</strain>
    </source>
</reference>
<feature type="region of interest" description="Disordered" evidence="1">
    <location>
        <begin position="30"/>
        <end position="58"/>
    </location>
</feature>
<dbReference type="Proteomes" id="UP000004756">
    <property type="component" value="Unassembled WGS sequence"/>
</dbReference>
<dbReference type="EMBL" id="ACCJ01000623">
    <property type="protein sequence ID" value="EEG51092.1"/>
    <property type="molecule type" value="Genomic_DNA"/>
</dbReference>
<evidence type="ECO:0000313" key="3">
    <source>
        <dbReference type="Proteomes" id="UP000004756"/>
    </source>
</evidence>
<sequence>MAESGRERFALSWRAVLERCPYAEDFFQTSGLGDMDFSPPSLDRDIEAPDEDILDDVG</sequence>
<comment type="caution">
    <text evidence="2">The sequence shown here is derived from an EMBL/GenBank/DDBJ whole genome shotgun (WGS) entry which is preliminary data.</text>
</comment>
<feature type="non-terminal residue" evidence="2">
    <location>
        <position position="58"/>
    </location>
</feature>
<reference evidence="2 3" key="2">
    <citation type="submission" date="2009-02" db="EMBL/GenBank/DDBJ databases">
        <title>Draft genome sequence of Clostridium asparagiforme (DSM 15981).</title>
        <authorList>
            <person name="Sudarsanam P."/>
            <person name="Ley R."/>
            <person name="Guruge J."/>
            <person name="Turnbaugh P.J."/>
            <person name="Mahowald M."/>
            <person name="Liep D."/>
            <person name="Gordon J."/>
        </authorList>
    </citation>
    <scope>NUCLEOTIDE SEQUENCE [LARGE SCALE GENOMIC DNA]</scope>
    <source>
        <strain evidence="2 3">DSM 15981</strain>
    </source>
</reference>
<proteinExistence type="predicted"/>
<organism evidence="2 3">
    <name type="scientific">[Clostridium] asparagiforme DSM 15981</name>
    <dbReference type="NCBI Taxonomy" id="518636"/>
    <lineage>
        <taxon>Bacteria</taxon>
        <taxon>Bacillati</taxon>
        <taxon>Bacillota</taxon>
        <taxon>Clostridia</taxon>
        <taxon>Lachnospirales</taxon>
        <taxon>Lachnospiraceae</taxon>
        <taxon>Enterocloster</taxon>
    </lineage>
</organism>
<protein>
    <submittedName>
        <fullName evidence="2">Uncharacterized protein</fullName>
    </submittedName>
</protein>
<evidence type="ECO:0000313" key="2">
    <source>
        <dbReference type="EMBL" id="EEG51092.1"/>
    </source>
</evidence>
<dbReference type="AlphaFoldDB" id="C0DC50"/>
<feature type="compositionally biased region" description="Acidic residues" evidence="1">
    <location>
        <begin position="48"/>
        <end position="58"/>
    </location>
</feature>
<gene>
    <name evidence="2" type="ORF">CLOSTASPAR_06857</name>
</gene>
<keyword evidence="3" id="KW-1185">Reference proteome</keyword>
<accession>C0DC50</accession>